<comment type="caution">
    <text evidence="5">The sequence shown here is derived from an EMBL/GenBank/DDBJ whole genome shotgun (WGS) entry which is preliminary data.</text>
</comment>
<dbReference type="SMART" id="SM00066">
    <property type="entry name" value="GAL4"/>
    <property type="match status" value="1"/>
</dbReference>
<evidence type="ECO:0000256" key="2">
    <source>
        <dbReference type="ARBA" id="ARBA00023242"/>
    </source>
</evidence>
<gene>
    <name evidence="5" type="primary">TBS1-0</name>
    <name evidence="5" type="ORF">CGGC5_v002500</name>
</gene>
<dbReference type="GO" id="GO:0006351">
    <property type="term" value="P:DNA-templated transcription"/>
    <property type="evidence" value="ECO:0007669"/>
    <property type="project" value="InterPro"/>
</dbReference>
<sequence>MPEPRQKRQLRSTKACDYCHRRRIKCRSSEAAPSQCQNCVDFGIECQLSRPSKRGNVGGLERVGRTVNEPKSTTDPEHTEANSSIAATVVPSNREPQSDGPPEPVSHDPVIKPSRDRTDIGRGKLPTGTLAPAWCAFASVSTPLIKELLGIYFETVYPMKNLEERMAAEEHTRNRDFFCTIMAACSLVSARVRDGALVFPRERLGNSTAITPETLFEAAHDNLPSDFSHSQSFDTLRACALLALASLQDGKIKVMRMYIGYYFTMVTTWGWHEESSWPASLFRVEKEERRRLYWSIYTLDVFTSIVWDGCIHFQEAHSRVEYPEGDQSGFSSAGNPDWIDGWNFTTDLYRILEHVLCKLRTRHSRFNLFGDCHSSLETHRLQERVNSLHCGLHHRFKEFGLATGVAEKDIYGFQAANIQATLALLRMALLSLEGDIGLDKKCSVVNEVLTAFHQVPKTFQRAISTPLVYHIGSIGNILGSVMEGPLSESSYQRVRSLLLSMADLLEGLESFLQQRAGAGQKLRQQVDTIDDYMLSRQYTAARTSGQRNNSAADGFTEAMPADTNTETTIIGLPDSSEMSPLFQIPDDLLSDWDWSLNMYQSQFPYFDDQS</sequence>
<dbReference type="GO" id="GO:0008270">
    <property type="term" value="F:zinc ion binding"/>
    <property type="evidence" value="ECO:0007669"/>
    <property type="project" value="InterPro"/>
</dbReference>
<proteinExistence type="predicted"/>
<dbReference type="Pfam" id="PF00172">
    <property type="entry name" value="Zn_clus"/>
    <property type="match status" value="1"/>
</dbReference>
<feature type="compositionally biased region" description="Polar residues" evidence="3">
    <location>
        <begin position="81"/>
        <end position="95"/>
    </location>
</feature>
<feature type="region of interest" description="Disordered" evidence="3">
    <location>
        <begin position="49"/>
        <end position="123"/>
    </location>
</feature>
<dbReference type="SUPFAM" id="SSF57701">
    <property type="entry name" value="Zn2/Cys6 DNA-binding domain"/>
    <property type="match status" value="1"/>
</dbReference>
<dbReference type="Proteomes" id="UP000011096">
    <property type="component" value="Unassembled WGS sequence"/>
</dbReference>
<organism evidence="5 6">
    <name type="scientific">Colletotrichum fructicola (strain Nara gc5)</name>
    <name type="common">Anthracnose fungus</name>
    <name type="synonym">Colletotrichum gloeosporioides (strain Nara gc5)</name>
    <dbReference type="NCBI Taxonomy" id="1213859"/>
    <lineage>
        <taxon>Eukaryota</taxon>
        <taxon>Fungi</taxon>
        <taxon>Dikarya</taxon>
        <taxon>Ascomycota</taxon>
        <taxon>Pezizomycotina</taxon>
        <taxon>Sordariomycetes</taxon>
        <taxon>Hypocreomycetidae</taxon>
        <taxon>Glomerellales</taxon>
        <taxon>Glomerellaceae</taxon>
        <taxon>Colletotrichum</taxon>
        <taxon>Colletotrichum gloeosporioides species complex</taxon>
    </lineage>
</organism>
<dbReference type="InterPro" id="IPR050987">
    <property type="entry name" value="AtrR-like"/>
</dbReference>
<name>A0A7J6JN20_COLFN</name>
<dbReference type="InterPro" id="IPR001138">
    <property type="entry name" value="Zn2Cys6_DnaBD"/>
</dbReference>
<dbReference type="PANTHER" id="PTHR46910">
    <property type="entry name" value="TRANSCRIPTION FACTOR PDR1"/>
    <property type="match status" value="1"/>
</dbReference>
<dbReference type="AlphaFoldDB" id="A0A7J6JN20"/>
<keyword evidence="2" id="KW-0539">Nucleus</keyword>
<dbReference type="PANTHER" id="PTHR46910:SF18">
    <property type="entry name" value="ZN(II)2CYS6 TRANSCRIPTION FACTOR (EUROFUNG)"/>
    <property type="match status" value="1"/>
</dbReference>
<dbReference type="RefSeq" id="XP_066009693.1">
    <property type="nucleotide sequence ID" value="XM_066150975.1"/>
</dbReference>
<evidence type="ECO:0000259" key="4">
    <source>
        <dbReference type="PROSITE" id="PS50048"/>
    </source>
</evidence>
<reference evidence="5 6" key="2">
    <citation type="submission" date="2020-04" db="EMBL/GenBank/DDBJ databases">
        <title>Genome sequencing and assembly of multiple isolates from the Colletotrichum gloeosporioides species complex.</title>
        <authorList>
            <person name="Gan P."/>
            <person name="Shirasu K."/>
        </authorList>
    </citation>
    <scope>NUCLEOTIDE SEQUENCE [LARGE SCALE GENOMIC DNA]</scope>
    <source>
        <strain evidence="5 6">Nara gc5</strain>
    </source>
</reference>
<reference evidence="5 6" key="1">
    <citation type="submission" date="2012-08" db="EMBL/GenBank/DDBJ databases">
        <authorList>
            <person name="Gan P.H.P."/>
            <person name="Ikeda K."/>
            <person name="Irieda H."/>
            <person name="Narusaka M."/>
            <person name="O'Connell R.J."/>
            <person name="Narusaka Y."/>
            <person name="Takano Y."/>
            <person name="Kubo Y."/>
            <person name="Shirasu K."/>
        </authorList>
    </citation>
    <scope>NUCLEOTIDE SEQUENCE [LARGE SCALE GENOMIC DNA]</scope>
    <source>
        <strain evidence="5 6">Nara gc5</strain>
    </source>
</reference>
<dbReference type="PROSITE" id="PS50048">
    <property type="entry name" value="ZN2_CY6_FUNGAL_2"/>
    <property type="match status" value="1"/>
</dbReference>
<dbReference type="InterPro" id="IPR007219">
    <property type="entry name" value="XnlR_reg_dom"/>
</dbReference>
<evidence type="ECO:0000313" key="6">
    <source>
        <dbReference type="Proteomes" id="UP000011096"/>
    </source>
</evidence>
<dbReference type="EMBL" id="ANPB02000001">
    <property type="protein sequence ID" value="KAF4491102.1"/>
    <property type="molecule type" value="Genomic_DNA"/>
</dbReference>
<accession>A0A7J6JN20</accession>
<dbReference type="GeneID" id="43611272"/>
<dbReference type="PROSITE" id="PS00463">
    <property type="entry name" value="ZN2_CY6_FUNGAL_1"/>
    <property type="match status" value="1"/>
</dbReference>
<evidence type="ECO:0000256" key="3">
    <source>
        <dbReference type="SAM" id="MobiDB-lite"/>
    </source>
</evidence>
<dbReference type="OrthoDB" id="2123952at2759"/>
<feature type="compositionally biased region" description="Basic and acidic residues" evidence="3">
    <location>
        <begin position="105"/>
        <end position="122"/>
    </location>
</feature>
<dbReference type="GO" id="GO:0000981">
    <property type="term" value="F:DNA-binding transcription factor activity, RNA polymerase II-specific"/>
    <property type="evidence" value="ECO:0007669"/>
    <property type="project" value="InterPro"/>
</dbReference>
<dbReference type="GO" id="GO:0003677">
    <property type="term" value="F:DNA binding"/>
    <property type="evidence" value="ECO:0007669"/>
    <property type="project" value="InterPro"/>
</dbReference>
<protein>
    <submittedName>
        <fullName evidence="5">Putative transcriptional regulatory protein TBS1</fullName>
    </submittedName>
</protein>
<evidence type="ECO:0000313" key="5">
    <source>
        <dbReference type="EMBL" id="KAF4491102.1"/>
    </source>
</evidence>
<dbReference type="CDD" id="cd00067">
    <property type="entry name" value="GAL4"/>
    <property type="match status" value="1"/>
</dbReference>
<dbReference type="Gene3D" id="4.10.240.10">
    <property type="entry name" value="Zn(2)-C6 fungal-type DNA-binding domain"/>
    <property type="match status" value="1"/>
</dbReference>
<dbReference type="InParanoid" id="A0A7J6JN20"/>
<dbReference type="CDD" id="cd12148">
    <property type="entry name" value="fungal_TF_MHR"/>
    <property type="match status" value="1"/>
</dbReference>
<feature type="domain" description="Zn(2)-C6 fungal-type" evidence="4">
    <location>
        <begin position="15"/>
        <end position="48"/>
    </location>
</feature>
<dbReference type="InterPro" id="IPR036864">
    <property type="entry name" value="Zn2-C6_fun-type_DNA-bd_sf"/>
</dbReference>
<dbReference type="Pfam" id="PF04082">
    <property type="entry name" value="Fungal_trans"/>
    <property type="match status" value="1"/>
</dbReference>
<keyword evidence="6" id="KW-1185">Reference proteome</keyword>
<evidence type="ECO:0000256" key="1">
    <source>
        <dbReference type="ARBA" id="ARBA00022723"/>
    </source>
</evidence>
<keyword evidence="1" id="KW-0479">Metal-binding</keyword>